<proteinExistence type="predicted"/>
<dbReference type="PANTHER" id="PTHR22950:SF680">
    <property type="entry name" value="PROTON-COUPLED AMINO ACID TRANSPORTER 4-LIKE PROTEIN"/>
    <property type="match status" value="1"/>
</dbReference>
<feature type="transmembrane region" description="Helical" evidence="6">
    <location>
        <begin position="251"/>
        <end position="275"/>
    </location>
</feature>
<feature type="transmembrane region" description="Helical" evidence="6">
    <location>
        <begin position="691"/>
        <end position="711"/>
    </location>
</feature>
<dbReference type="Proteomes" id="UP000076408">
    <property type="component" value="Unassembled WGS sequence"/>
</dbReference>
<dbReference type="VEuPathDB" id="VectorBase:ASTEI10890"/>
<feature type="transmembrane region" description="Helical" evidence="6">
    <location>
        <begin position="913"/>
        <end position="935"/>
    </location>
</feature>
<dbReference type="PANTHER" id="PTHR22950">
    <property type="entry name" value="AMINO ACID TRANSPORTER"/>
    <property type="match status" value="1"/>
</dbReference>
<keyword evidence="4 6" id="KW-0472">Membrane</keyword>
<sequence length="943" mass="103729">MTVDKGHTNTAFVGDEAINGKKPPQAKTIDPNMYTLEIQEKKPGLEAEYDPFQHRHVEHPTTNNETLIHLLKGSLGTGILAMPNAFHHAGWTVGVIGTLLIGLLCTYCIHLLIKAEYELCKRKRVPSLNYPAVTQTALLEGPEALKPLSKVIIHVVNVFLLIYQLGTCCVYVVFVSSNIKAIADYYTETDTDVRLYMLIILLPLILINWVRNLKFLAPFSTIANFVTLVSFGIILYYIFREPISFEAREKVGTMSGFALFFGTVLFALEAIGVILPLENEMKSPKKFGGNFGVLNKAMILIVTLYVGMGFFGYLNYGSAIKGSITLNLPEDEILAQCVKGMLAFAIYITHGLACYVAIDITWNDYLKKNLGDSPRSVFYEYIARTVLVLITFLLAVAIPNLELFISLFGALCLSALGIAFPALIQTCTYWHQRKGMAKVWMVAKNSVIGVVAVLGLVIGTSTSMIEIIHTFGTSDSEQPAAAAQHPRPAKMSSSGGSPSKKGTSVDMQIFASNGNTIVDESYDPHLHRNRPHPTTNFETLVHLLKGSLGTGILAMPQAFYNAGYISGVVNTVLIGILCTYCLHVLVQAQYALCKRHRVPILTYPISMKIALEEGPQCLRRFAPYAVVIVDGFMIVYQLGICCVYIVFVATNIKQLVDYYWLELDVKIHCLILLVPLIGINMIRNLKVLAPFSTLANLITFVGIGLILAYILDDVPPISERQPVAELGKFPLFFGTTLFALEAVGVIIALENNMATPKSFGGTCGVLNSGMAVIVFLYAGMGFLGYLKYGAESAGSITLNLPQEEIMSQSIRVLFAVAIFISYGLQCYVPVDIIWNVYLVEKYRDSNNKLVYEMLVRIVVVITTFLLAVAIPRLGLFISLFGAFCLSALGIAFPAIMEICVLWPDKLGPGKITLWKDIILIVFGVIGLVAGTYTSVRDIILSFM</sequence>
<evidence type="ECO:0000256" key="3">
    <source>
        <dbReference type="ARBA" id="ARBA00022989"/>
    </source>
</evidence>
<feature type="transmembrane region" description="Helical" evidence="6">
    <location>
        <begin position="404"/>
        <end position="424"/>
    </location>
</feature>
<feature type="compositionally biased region" description="Low complexity" evidence="5">
    <location>
        <begin position="478"/>
        <end position="502"/>
    </location>
</feature>
<feature type="transmembrane region" description="Helical" evidence="6">
    <location>
        <begin position="445"/>
        <end position="465"/>
    </location>
</feature>
<evidence type="ECO:0000259" key="7">
    <source>
        <dbReference type="Pfam" id="PF01490"/>
    </source>
</evidence>
<reference evidence="9" key="1">
    <citation type="journal article" date="2014" name="Genome Biol.">
        <title>Genome analysis of a major urban malaria vector mosquito, Anopheles stephensi.</title>
        <authorList>
            <person name="Jiang X."/>
            <person name="Peery A."/>
            <person name="Hall A.B."/>
            <person name="Sharma A."/>
            <person name="Chen X.G."/>
            <person name="Waterhouse R.M."/>
            <person name="Komissarov A."/>
            <person name="Riehle M.M."/>
            <person name="Shouche Y."/>
            <person name="Sharakhova M.V."/>
            <person name="Lawson D."/>
            <person name="Pakpour N."/>
            <person name="Arensburger P."/>
            <person name="Davidson V.L."/>
            <person name="Eiglmeier K."/>
            <person name="Emrich S."/>
            <person name="George P."/>
            <person name="Kennedy R.C."/>
            <person name="Mane S.P."/>
            <person name="Maslen G."/>
            <person name="Oringanje C."/>
            <person name="Qi Y."/>
            <person name="Settlage R."/>
            <person name="Tojo M."/>
            <person name="Tubio J.M."/>
            <person name="Unger M.F."/>
            <person name="Wang B."/>
            <person name="Vernick K.D."/>
            <person name="Ribeiro J.M."/>
            <person name="James A.A."/>
            <person name="Michel K."/>
            <person name="Riehle M.A."/>
            <person name="Luckhart S."/>
            <person name="Sharakhov I.V."/>
            <person name="Tu Z."/>
        </authorList>
    </citation>
    <scope>NUCLEOTIDE SEQUENCE [LARGE SCALE GENOMIC DNA]</scope>
    <source>
        <strain evidence="9">Indian</strain>
    </source>
</reference>
<keyword evidence="9" id="KW-1185">Reference proteome</keyword>
<feature type="transmembrane region" description="Helical" evidence="6">
    <location>
        <begin position="731"/>
        <end position="749"/>
    </location>
</feature>
<dbReference type="VEuPathDB" id="VectorBase:ASTEI20_034370"/>
<feature type="transmembrane region" description="Helical" evidence="6">
    <location>
        <begin position="151"/>
        <end position="173"/>
    </location>
</feature>
<feature type="region of interest" description="Disordered" evidence="5">
    <location>
        <begin position="1"/>
        <end position="24"/>
    </location>
</feature>
<feature type="transmembrane region" description="Helical" evidence="6">
    <location>
        <begin position="564"/>
        <end position="586"/>
    </location>
</feature>
<dbReference type="STRING" id="30069.A0A182YR04"/>
<evidence type="ECO:0000256" key="6">
    <source>
        <dbReference type="SAM" id="Phobius"/>
    </source>
</evidence>
<accession>A0A182YR04</accession>
<feature type="transmembrane region" description="Helical" evidence="6">
    <location>
        <begin position="287"/>
        <end position="313"/>
    </location>
</feature>
<feature type="transmembrane region" description="Helical" evidence="6">
    <location>
        <begin position="222"/>
        <end position="239"/>
    </location>
</feature>
<feature type="transmembrane region" description="Helical" evidence="6">
    <location>
        <begin position="849"/>
        <end position="870"/>
    </location>
</feature>
<feature type="transmembrane region" description="Helical" evidence="6">
    <location>
        <begin position="770"/>
        <end position="790"/>
    </location>
</feature>
<dbReference type="GO" id="GO:0015179">
    <property type="term" value="F:L-amino acid transmembrane transporter activity"/>
    <property type="evidence" value="ECO:0007669"/>
    <property type="project" value="TreeGrafter"/>
</dbReference>
<evidence type="ECO:0000256" key="4">
    <source>
        <dbReference type="ARBA" id="ARBA00023136"/>
    </source>
</evidence>
<feature type="transmembrane region" description="Helical" evidence="6">
    <location>
        <begin position="89"/>
        <end position="113"/>
    </location>
</feature>
<evidence type="ECO:0000256" key="5">
    <source>
        <dbReference type="SAM" id="MobiDB-lite"/>
    </source>
</evidence>
<dbReference type="Pfam" id="PF01490">
    <property type="entry name" value="Aa_trans"/>
    <property type="match status" value="2"/>
</dbReference>
<keyword evidence="2 6" id="KW-0812">Transmembrane</keyword>
<dbReference type="AlphaFoldDB" id="A0A182YR04"/>
<feature type="transmembrane region" description="Helical" evidence="6">
    <location>
        <begin position="876"/>
        <end position="901"/>
    </location>
</feature>
<feature type="region of interest" description="Disordered" evidence="5">
    <location>
        <begin position="476"/>
        <end position="502"/>
    </location>
</feature>
<dbReference type="InterPro" id="IPR013057">
    <property type="entry name" value="AA_transpt_TM"/>
</dbReference>
<dbReference type="VEuPathDB" id="VectorBase:ASTEI20_031264"/>
<name>A0A182YR04_ANOST</name>
<feature type="transmembrane region" description="Helical" evidence="6">
    <location>
        <begin position="624"/>
        <end position="647"/>
    </location>
</feature>
<evidence type="ECO:0000313" key="9">
    <source>
        <dbReference type="Proteomes" id="UP000076408"/>
    </source>
</evidence>
<dbReference type="EnsemblMetazoa" id="ASTEI10890-RA">
    <property type="protein sequence ID" value="ASTEI10890-PA"/>
    <property type="gene ID" value="ASTEI10890"/>
</dbReference>
<dbReference type="OMA" id="TYYSMML"/>
<organism evidence="8 9">
    <name type="scientific">Anopheles stephensi</name>
    <name type="common">Indo-Pakistan malaria mosquito</name>
    <dbReference type="NCBI Taxonomy" id="30069"/>
    <lineage>
        <taxon>Eukaryota</taxon>
        <taxon>Metazoa</taxon>
        <taxon>Ecdysozoa</taxon>
        <taxon>Arthropoda</taxon>
        <taxon>Hexapoda</taxon>
        <taxon>Insecta</taxon>
        <taxon>Pterygota</taxon>
        <taxon>Neoptera</taxon>
        <taxon>Endopterygota</taxon>
        <taxon>Diptera</taxon>
        <taxon>Nematocera</taxon>
        <taxon>Culicoidea</taxon>
        <taxon>Culicidae</taxon>
        <taxon>Anophelinae</taxon>
        <taxon>Anopheles</taxon>
    </lineage>
</organism>
<feature type="domain" description="Amino acid transporter transmembrane" evidence="7">
    <location>
        <begin position="533"/>
        <end position="934"/>
    </location>
</feature>
<evidence type="ECO:0000313" key="8">
    <source>
        <dbReference type="EnsemblMetazoa" id="ASTEI10890-PA"/>
    </source>
</evidence>
<feature type="transmembrane region" description="Helical" evidence="6">
    <location>
        <begin position="810"/>
        <end position="837"/>
    </location>
</feature>
<feature type="transmembrane region" description="Helical" evidence="6">
    <location>
        <begin position="378"/>
        <end position="398"/>
    </location>
</feature>
<feature type="domain" description="Amino acid transporter transmembrane" evidence="7">
    <location>
        <begin position="60"/>
        <end position="462"/>
    </location>
</feature>
<protein>
    <recommendedName>
        <fullName evidence="7">Amino acid transporter transmembrane domain-containing protein</fullName>
    </recommendedName>
</protein>
<dbReference type="GO" id="GO:0005774">
    <property type="term" value="C:vacuolar membrane"/>
    <property type="evidence" value="ECO:0007669"/>
    <property type="project" value="TreeGrafter"/>
</dbReference>
<keyword evidence="3 6" id="KW-1133">Transmembrane helix</keyword>
<comment type="subcellular location">
    <subcellularLocation>
        <location evidence="1">Membrane</location>
        <topology evidence="1">Multi-pass membrane protein</topology>
    </subcellularLocation>
</comment>
<feature type="transmembrane region" description="Helical" evidence="6">
    <location>
        <begin position="193"/>
        <end position="210"/>
    </location>
</feature>
<evidence type="ECO:0000256" key="2">
    <source>
        <dbReference type="ARBA" id="ARBA00022692"/>
    </source>
</evidence>
<reference evidence="8" key="2">
    <citation type="submission" date="2020-05" db="UniProtKB">
        <authorList>
            <consortium name="EnsemblMetazoa"/>
        </authorList>
    </citation>
    <scope>IDENTIFICATION</scope>
    <source>
        <strain evidence="8">Indian</strain>
    </source>
</reference>
<feature type="transmembrane region" description="Helical" evidence="6">
    <location>
        <begin position="333"/>
        <end position="358"/>
    </location>
</feature>
<feature type="transmembrane region" description="Helical" evidence="6">
    <location>
        <begin position="659"/>
        <end position="679"/>
    </location>
</feature>
<dbReference type="VEuPathDB" id="VectorBase:ASTE009882"/>
<evidence type="ECO:0000256" key="1">
    <source>
        <dbReference type="ARBA" id="ARBA00004141"/>
    </source>
</evidence>